<evidence type="ECO:0000256" key="4">
    <source>
        <dbReference type="ARBA" id="ARBA00012513"/>
    </source>
</evidence>
<feature type="domain" description="Protein kinase" evidence="27">
    <location>
        <begin position="2206"/>
        <end position="2516"/>
    </location>
</feature>
<organism evidence="28 29">
    <name type="scientific">Paspalum notatum var. saurae</name>
    <dbReference type="NCBI Taxonomy" id="547442"/>
    <lineage>
        <taxon>Eukaryota</taxon>
        <taxon>Viridiplantae</taxon>
        <taxon>Streptophyta</taxon>
        <taxon>Embryophyta</taxon>
        <taxon>Tracheophyta</taxon>
        <taxon>Spermatophyta</taxon>
        <taxon>Magnoliopsida</taxon>
        <taxon>Liliopsida</taxon>
        <taxon>Poales</taxon>
        <taxon>Poaceae</taxon>
        <taxon>PACMAD clade</taxon>
        <taxon>Panicoideae</taxon>
        <taxon>Andropogonodae</taxon>
        <taxon>Paspaleae</taxon>
        <taxon>Paspalinae</taxon>
        <taxon>Paspalum</taxon>
    </lineage>
</organism>
<dbReference type="FunFam" id="3.80.10.10:FF:000288">
    <property type="entry name" value="LRR receptor-like serine/threonine-protein kinase EFR"/>
    <property type="match status" value="1"/>
</dbReference>
<evidence type="ECO:0000256" key="16">
    <source>
        <dbReference type="ARBA" id="ARBA00022989"/>
    </source>
</evidence>
<evidence type="ECO:0000256" key="14">
    <source>
        <dbReference type="ARBA" id="ARBA00022777"/>
    </source>
</evidence>
<dbReference type="Pfam" id="PF07714">
    <property type="entry name" value="PK_Tyr_Ser-Thr"/>
    <property type="match status" value="2"/>
</dbReference>
<dbReference type="GO" id="GO:0005524">
    <property type="term" value="F:ATP binding"/>
    <property type="evidence" value="ECO:0007669"/>
    <property type="project" value="UniProtKB-UniRule"/>
</dbReference>
<evidence type="ECO:0000256" key="5">
    <source>
        <dbReference type="ARBA" id="ARBA00022475"/>
    </source>
</evidence>
<keyword evidence="9" id="KW-0808">Transferase</keyword>
<evidence type="ECO:0000256" key="1">
    <source>
        <dbReference type="ARBA" id="ARBA00004251"/>
    </source>
</evidence>
<dbReference type="Pfam" id="PF00069">
    <property type="entry name" value="Pkinase"/>
    <property type="match status" value="2"/>
</dbReference>
<dbReference type="PROSITE" id="PS00107">
    <property type="entry name" value="PROTEIN_KINASE_ATP"/>
    <property type="match status" value="3"/>
</dbReference>
<keyword evidence="7" id="KW-0597">Phosphoprotein</keyword>
<dbReference type="InterPro" id="IPR000719">
    <property type="entry name" value="Prot_kinase_dom"/>
</dbReference>
<keyword evidence="29" id="KW-1185">Reference proteome</keyword>
<feature type="binding site" evidence="25">
    <location>
        <position position="932"/>
    </location>
    <ligand>
        <name>ATP</name>
        <dbReference type="ChEBI" id="CHEBI:30616"/>
    </ligand>
</feature>
<evidence type="ECO:0000256" key="11">
    <source>
        <dbReference type="ARBA" id="ARBA00022729"/>
    </source>
</evidence>
<evidence type="ECO:0000256" key="22">
    <source>
        <dbReference type="ARBA" id="ARBA00054320"/>
    </source>
</evidence>
<comment type="catalytic activity">
    <reaction evidence="21">
        <text>L-seryl-[protein] + ATP = O-phospho-L-seryl-[protein] + ADP + H(+)</text>
        <dbReference type="Rhea" id="RHEA:17989"/>
        <dbReference type="Rhea" id="RHEA-COMP:9863"/>
        <dbReference type="Rhea" id="RHEA-COMP:11604"/>
        <dbReference type="ChEBI" id="CHEBI:15378"/>
        <dbReference type="ChEBI" id="CHEBI:29999"/>
        <dbReference type="ChEBI" id="CHEBI:30616"/>
        <dbReference type="ChEBI" id="CHEBI:83421"/>
        <dbReference type="ChEBI" id="CHEBI:456216"/>
        <dbReference type="EC" id="2.7.11.1"/>
    </reaction>
</comment>
<dbReference type="InterPro" id="IPR032675">
    <property type="entry name" value="LRR_dom_sf"/>
</dbReference>
<evidence type="ECO:0000256" key="3">
    <source>
        <dbReference type="ARBA" id="ARBA00008684"/>
    </source>
</evidence>
<dbReference type="InterPro" id="IPR013210">
    <property type="entry name" value="LRR_N_plant-typ"/>
</dbReference>
<name>A0AAQ3PKR0_PASNO</name>
<dbReference type="SMART" id="SM00220">
    <property type="entry name" value="S_TKc"/>
    <property type="match status" value="3"/>
</dbReference>
<evidence type="ECO:0000256" key="6">
    <source>
        <dbReference type="ARBA" id="ARBA00022527"/>
    </source>
</evidence>
<dbReference type="Pfam" id="PF08263">
    <property type="entry name" value="LRRNT_2"/>
    <property type="match status" value="3"/>
</dbReference>
<sequence>MGLNQLSGDFPSGIANLHNLIAISLPGNNFTGGLPEWLGTLRRLQRLLLVDNFFTGIIPSSFSNLSQLIGLCLDWNQLNGCIPSNLGKLQMLEALTISSNNLHGSISKEIFAIPTIARISLSFNNLHGALHADIGNAKQLIYLQISSNNLSGELPNSWWNHPPSLGNISGIKILNLSHNNLTGSIPTSFGNLQILEQLDLSFNNLKGEVPTKGIFKNATAMRIDGNQELCGGPQELHLLSCPVMPLGSAKHKSSFALRVIIPVAIVVPLAVVIYVLLLLRRRKQKEKSISLPTYGRGIPKISYGDLVRATEGFATSNLIGQGRYSSVYRGNLFGDGNVIAIKVFSLNTRGAQKSFITECNALRNVRHRNLVPILTACSSMDSNGNDFKVLVYVFMPRGDLHNLLYSAQDGESSPCLNYISLAQRLNILVDVADALEYLHHSYQETIVHCDLKPSNILLNDEMVAHVGDFGLARFKFDSATSSVVDSSSTSSIAIKGTIGYVAPECAGGGQVSTASDTYSFGVVLLEAFIRRRPTDDMFRDGMSIAKFSETNFPDKVSQIVDPLLVAQELDVAETQILQSVLSVGLRCTKTHSACRSWEGVVCSIKNLGRVTTLDLTNRGLGSLANCTELSEFSVANNHLEGQVPNSVGLYLGGNQLSGDFPSGIANLHNLFIVSLFDNKLTMCFQNGLVLNNLQLNGHIPASLGNLQVLQALLIFSNNLHGTIPKEIFAIPTMVRVSLSFNSLHGPLHAEIGSVKQLTYLAISSNNLSGEIPRTFGNCESLEFIMLGHNFFSGSIPTSLGSQKKEYSKNVSALWINGNQGLCGGPLGLHLLACPRMQSNSSKNKVSLIPKINIPLATVVVFAAAFTVLLFWKKKQKTKAVSLPAFGGFPRFSYSDLIRATEGFATSNLIGQGTYGSVYQGKPFHDGKPVAIKVFGLGTREARKSFITECSALRNVCHHNLVTILTACSNIDSNGNDFKALVYEFVPRGDLQNLLYTPRDREGSSSSCLNYISLAQRLSIMVDVSDALAYLHHNNQGTIVHCDLKPNNILLHDNMAAHVGDFGLARFKFDTAASSSIVNSSCSSSIGIKETIGYIAPECAEDGQVSTATDVYSFTINFPDNVSQIVDPQLLQELGHSRDIPETMGNRGPQFLLVPLACCTRVAVCSFTGNYTDRLSLLEFKKTISDPNEALVSWNDSTHYCSWEGILCGIKHPHRVTSLNLTNRQLVGQISPSLRNLPFLKVLILSANSLTRDRTSLMVTSTASKYSKLNDNALQGGIPSLANCSKINELWLSMNQLAGQIPADLSSSLQNHPCLSCQYHNVENLTCMNNNIEGKIPYEFTRLQGLQQLHFGKNKLSGRFPQLVLNLSNLVVFSVASSDLSGAEISLHNLKYLSIGSNFFHGHIPSSITNASELNILDMSRNKLTGVIPSSIGKLHKLFALSFEFNRLQASNKRDWEFMDGLDNCTELQVFTVLDNHLEGNVPYSIGNLSSQLQYLYMARRNQLSGDFPSGVAKLRNLFLAVLMVCSSHVLVGSFSRNYTDRQALLEFKKTISDPRQSLRSWNDSADLCSWEGVRCSVKHPHRVTSLNLTSQGLVGQISPSLGNLTFLRVLVLLANSLTGEIPPSLGHLHRLRYVNLNNNTLQRSIPSFANCSNLLVLWLENNKLVGEIPLDLPHSLKKLSLFDNNLTGIIPSYLANISTLMHLDLVGNNIEGNIPEEFTKLLDLQLLYLGVNKLSGCFPQLVLNLSNLVGFDIALNGLSGVVPSNFGSALPSLQYLELGGNFFHGHIPSGLNNASKLFHIDLPSNNFSGVVPTLGKLSRLSILNLEKNRIHTKSMKDWEFIKSLANCTELQQLWLGRNLLEGKVPNSLANLSNLRYLMFTENQLSGDFPSSIANLNNLIMLSLHGNQFKGVVPEWLGTLPNLQIIYLDSNGFTGVIPSSLTNMSQLAELYLDSNRFDGHIPPILGNFQMLEVLSIPDNKLEGSIPKELFKIPRLMQINLGFNNLDGPLHSDIGIAKQLIYLQLSSNKLSGEIPNTLQNCDSLEDIELDRNVFNGSIPTSLGNITSLLNMNLSHNNLTGPIPVSLSSLQLEHLDLSFNNLEGEVPTKGIFSNVTAIRIDGNLGLCGGKLELHLLACAAIALNSRKHKHFTFKKIMIPLAIILPLAIIVYVVLLWKRKQKRYPISLNSFGSKIPKVSYHDLSRATEGFSESNLIGQGRYSSVYRGILFQDRTMVAVKVFNLGTKGTQKSFIAECNALKNIRHRNLVPIVTACSSIDLKGNDFMALVYQFMQQGDLNLLLYSTRDDAGTSASNNHITLAQRLCIVVNVADALEYLHHNNEGTIVHCDLKPSNILLDDNMVAHVGDFGLARFIDSGASSFSGVVSTSSIAIKGTVGYVPPEYATGVDVSSSGDVYSFGIILLETLLRRRPTDDMFRDGLDIARYVAMNFPDRIIQIVDPEVLEERHDSLPHTSEPMKEKIMECLLSVLNVGLRCANPSPDERMDMREVAAKLHHIKESFFSQLLESEGINTKAPKITIPVAIVLVFAAVFAVLLFRTQKQKTKAVSLPAFGGFPRISHSDLVRATEGFAASNLISQRTYGSVYQGKLFHDGKPVAIKAFGLGTREAQESFITECSALRNVRHRNLDPILNACSIDSNGNVFKALVNELVPRGDLHNLLCAVGVREGSSSSCLNYISLAQRLSIMMLALTYLHHNHKGTIVHCDLKPSNILLDDNMVAHIGDSGLASRIITFCEFNSTCSVGINGTIGYIAPGTVPFSYRVFLLNNDEFHDSYNILLQPDFPICDIQNVLRMVKCQLQLIFGVILLEMFIRKRPTDDMFKDGMSIAKLVAINFPDNVSQIVDPQLPQELGHSRDIPDTMRSRGPQVLQSVLSIGLCCTNTSPNERASMHEVAAKLHGIQDAYLRGN</sequence>
<accession>A0AAQ3PKR0</accession>
<evidence type="ECO:0000313" key="28">
    <source>
        <dbReference type="EMBL" id="WVZ54044.1"/>
    </source>
</evidence>
<dbReference type="FunFam" id="1.10.510.10:FF:000358">
    <property type="entry name" value="Putative leucine-rich repeat receptor-like serine/threonine-protein kinase"/>
    <property type="match status" value="2"/>
</dbReference>
<proteinExistence type="inferred from homology"/>
<dbReference type="PROSITE" id="PS50011">
    <property type="entry name" value="PROTEIN_KINASE_DOM"/>
    <property type="match status" value="4"/>
</dbReference>
<dbReference type="InterPro" id="IPR001245">
    <property type="entry name" value="Ser-Thr/Tyr_kinase_cat_dom"/>
</dbReference>
<dbReference type="InterPro" id="IPR003591">
    <property type="entry name" value="Leu-rich_rpt_typical-subtyp"/>
</dbReference>
<keyword evidence="13 25" id="KW-0547">Nucleotide-binding</keyword>
<evidence type="ECO:0000256" key="18">
    <source>
        <dbReference type="ARBA" id="ARBA00023170"/>
    </source>
</evidence>
<protein>
    <recommendedName>
        <fullName evidence="24">Receptor kinase-like protein Xa21</fullName>
        <ecNumber evidence="4">2.7.11.1</ecNumber>
    </recommendedName>
</protein>
<keyword evidence="5" id="KW-1003">Cell membrane</keyword>
<evidence type="ECO:0000313" key="29">
    <source>
        <dbReference type="Proteomes" id="UP001341281"/>
    </source>
</evidence>
<dbReference type="InterPro" id="IPR011009">
    <property type="entry name" value="Kinase-like_dom_sf"/>
</dbReference>
<dbReference type="FunFam" id="3.30.200.20:FF:000432">
    <property type="entry name" value="LRR receptor-like serine/threonine-protein kinase EFR"/>
    <property type="match status" value="2"/>
</dbReference>
<feature type="domain" description="Protein kinase" evidence="27">
    <location>
        <begin position="903"/>
        <end position="1190"/>
    </location>
</feature>
<dbReference type="SUPFAM" id="SSF52058">
    <property type="entry name" value="L domain-like"/>
    <property type="match status" value="5"/>
</dbReference>
<keyword evidence="12" id="KW-0677">Repeat</keyword>
<keyword evidence="8" id="KW-0433">Leucine-rich repeat</keyword>
<feature type="transmembrane region" description="Helical" evidence="26">
    <location>
        <begin position="2153"/>
        <end position="2173"/>
    </location>
</feature>
<evidence type="ECO:0000256" key="24">
    <source>
        <dbReference type="ARBA" id="ARBA00072040"/>
    </source>
</evidence>
<evidence type="ECO:0000256" key="8">
    <source>
        <dbReference type="ARBA" id="ARBA00022614"/>
    </source>
</evidence>
<dbReference type="Pfam" id="PF00560">
    <property type="entry name" value="LRR_1"/>
    <property type="match status" value="8"/>
</dbReference>
<evidence type="ECO:0000256" key="25">
    <source>
        <dbReference type="PROSITE-ProRule" id="PRU10141"/>
    </source>
</evidence>
<keyword evidence="17 26" id="KW-0472">Membrane</keyword>
<comment type="subcellular location">
    <subcellularLocation>
        <location evidence="1">Cell membrane</location>
        <topology evidence="1">Single-pass type I membrane protein</topology>
    </subcellularLocation>
    <subcellularLocation>
        <location evidence="2">Endoplasmic reticulum membrane</location>
        <topology evidence="2">Single-pass membrane protein</topology>
    </subcellularLocation>
</comment>
<dbReference type="Proteomes" id="UP001341281">
    <property type="component" value="Chromosome 01"/>
</dbReference>
<keyword evidence="16 26" id="KW-1133">Transmembrane helix</keyword>
<evidence type="ECO:0000256" key="9">
    <source>
        <dbReference type="ARBA" id="ARBA00022679"/>
    </source>
</evidence>
<comment type="similarity">
    <text evidence="3">Belongs to the protein kinase superfamily. Ser/Thr protein kinase family.</text>
</comment>
<feature type="domain" description="Protein kinase" evidence="27">
    <location>
        <begin position="313"/>
        <end position="581"/>
    </location>
</feature>
<evidence type="ECO:0000256" key="10">
    <source>
        <dbReference type="ARBA" id="ARBA00022692"/>
    </source>
</evidence>
<evidence type="ECO:0000259" key="27">
    <source>
        <dbReference type="PROSITE" id="PS50011"/>
    </source>
</evidence>
<dbReference type="Gene3D" id="1.10.510.10">
    <property type="entry name" value="Transferase(Phosphotransferase) domain 1"/>
    <property type="match status" value="4"/>
</dbReference>
<evidence type="ECO:0000256" key="2">
    <source>
        <dbReference type="ARBA" id="ARBA00004389"/>
    </source>
</evidence>
<dbReference type="FunFam" id="3.80.10.10:FF:000275">
    <property type="entry name" value="Leucine-rich repeat receptor-like protein kinase"/>
    <property type="match status" value="1"/>
</dbReference>
<feature type="transmembrane region" description="Helical" evidence="26">
    <location>
        <begin position="851"/>
        <end position="871"/>
    </location>
</feature>
<dbReference type="EC" id="2.7.11.1" evidence="4"/>
<dbReference type="GO" id="GO:0005886">
    <property type="term" value="C:plasma membrane"/>
    <property type="evidence" value="ECO:0007669"/>
    <property type="project" value="UniProtKB-SubCell"/>
</dbReference>
<dbReference type="Pfam" id="PF23598">
    <property type="entry name" value="LRR_14"/>
    <property type="match status" value="1"/>
</dbReference>
<dbReference type="SMART" id="SM00369">
    <property type="entry name" value="LRR_TYP"/>
    <property type="match status" value="12"/>
</dbReference>
<reference evidence="28 29" key="1">
    <citation type="submission" date="2024-02" db="EMBL/GenBank/DDBJ databases">
        <title>High-quality chromosome-scale genome assembly of Pensacola bahiagrass (Paspalum notatum Flugge var. saurae).</title>
        <authorList>
            <person name="Vega J.M."/>
            <person name="Podio M."/>
            <person name="Orjuela J."/>
            <person name="Siena L.A."/>
            <person name="Pessino S.C."/>
            <person name="Combes M.C."/>
            <person name="Mariac C."/>
            <person name="Albertini E."/>
            <person name="Pupilli F."/>
            <person name="Ortiz J.P.A."/>
            <person name="Leblanc O."/>
        </authorList>
    </citation>
    <scope>NUCLEOTIDE SEQUENCE [LARGE SCALE GENOMIC DNA]</scope>
    <source>
        <strain evidence="28">R1</strain>
        <tissue evidence="28">Leaf</tissue>
    </source>
</reference>
<dbReference type="PROSITE" id="PS00108">
    <property type="entry name" value="PROTEIN_KINASE_ST"/>
    <property type="match status" value="4"/>
</dbReference>
<comment type="function">
    <text evidence="23">The processed protein kinase Xa21 chain released by protein cleavage after X.oryzae pv. oryzae protein Ax21 detection translocates into the nucleus where it can bind and regulate WRKY62, a transcription factor. Confers resistance to the bacterial pathogen X.oryzae pv. oryzae (Xoo).</text>
</comment>
<dbReference type="InterPro" id="IPR001611">
    <property type="entry name" value="Leu-rich_rpt"/>
</dbReference>
<evidence type="ECO:0000256" key="26">
    <source>
        <dbReference type="SAM" id="Phobius"/>
    </source>
</evidence>
<evidence type="ECO:0000256" key="17">
    <source>
        <dbReference type="ARBA" id="ARBA00023136"/>
    </source>
</evidence>
<evidence type="ECO:0000256" key="7">
    <source>
        <dbReference type="ARBA" id="ARBA00022553"/>
    </source>
</evidence>
<dbReference type="Gene3D" id="3.30.200.20">
    <property type="entry name" value="Phosphorylase Kinase, domain 1"/>
    <property type="match status" value="3"/>
</dbReference>
<keyword evidence="11" id="KW-0732">Signal</keyword>
<feature type="transmembrane region" description="Helical" evidence="26">
    <location>
        <begin position="2532"/>
        <end position="2551"/>
    </location>
</feature>
<evidence type="ECO:0000256" key="20">
    <source>
        <dbReference type="ARBA" id="ARBA00047899"/>
    </source>
</evidence>
<feature type="binding site" evidence="25">
    <location>
        <position position="342"/>
    </location>
    <ligand>
        <name>ATP</name>
        <dbReference type="ChEBI" id="CHEBI:30616"/>
    </ligand>
</feature>
<dbReference type="InterPro" id="IPR051809">
    <property type="entry name" value="Plant_receptor-like_S/T_kinase"/>
</dbReference>
<comment type="function">
    <text evidence="22">Receptor kinase that detects X.oryzae pv. oryzae protein Ax21 to promote innate immunity. Following X.oryzae pv. oryzae protein Ax21 detection, undergoes cleavage, releasing the processed protein kinase Xa21 chain.</text>
</comment>
<dbReference type="SMART" id="SM00365">
    <property type="entry name" value="LRR_SD22"/>
    <property type="match status" value="8"/>
</dbReference>
<keyword evidence="14" id="KW-0418">Kinase</keyword>
<dbReference type="InterPro" id="IPR055414">
    <property type="entry name" value="LRR_R13L4/SHOC2-like"/>
</dbReference>
<evidence type="ECO:0000256" key="23">
    <source>
        <dbReference type="ARBA" id="ARBA00056628"/>
    </source>
</evidence>
<comment type="catalytic activity">
    <reaction evidence="20">
        <text>L-threonyl-[protein] + ATP = O-phospho-L-threonyl-[protein] + ADP + H(+)</text>
        <dbReference type="Rhea" id="RHEA:46608"/>
        <dbReference type="Rhea" id="RHEA-COMP:11060"/>
        <dbReference type="Rhea" id="RHEA-COMP:11605"/>
        <dbReference type="ChEBI" id="CHEBI:15378"/>
        <dbReference type="ChEBI" id="CHEBI:30013"/>
        <dbReference type="ChEBI" id="CHEBI:30616"/>
        <dbReference type="ChEBI" id="CHEBI:61977"/>
        <dbReference type="ChEBI" id="CHEBI:456216"/>
        <dbReference type="EC" id="2.7.11.1"/>
    </reaction>
</comment>
<dbReference type="GO" id="GO:0005789">
    <property type="term" value="C:endoplasmic reticulum membrane"/>
    <property type="evidence" value="ECO:0007669"/>
    <property type="project" value="UniProtKB-SubCell"/>
</dbReference>
<dbReference type="GO" id="GO:0004674">
    <property type="term" value="F:protein serine/threonine kinase activity"/>
    <property type="evidence" value="ECO:0007669"/>
    <property type="project" value="UniProtKB-KW"/>
</dbReference>
<feature type="domain" description="Protein kinase" evidence="27">
    <location>
        <begin position="2584"/>
        <end position="2918"/>
    </location>
</feature>
<dbReference type="InterPro" id="IPR017441">
    <property type="entry name" value="Protein_kinase_ATP_BS"/>
</dbReference>
<keyword evidence="6" id="KW-0723">Serine/threonine-protein kinase</keyword>
<keyword evidence="10 26" id="KW-0812">Transmembrane</keyword>
<evidence type="ECO:0000256" key="21">
    <source>
        <dbReference type="ARBA" id="ARBA00048679"/>
    </source>
</evidence>
<dbReference type="EMBL" id="CP144745">
    <property type="protein sequence ID" value="WVZ54044.1"/>
    <property type="molecule type" value="Genomic_DNA"/>
</dbReference>
<keyword evidence="18" id="KW-0675">Receptor</keyword>
<dbReference type="FunFam" id="3.80.10.10:FF:000095">
    <property type="entry name" value="LRR receptor-like serine/threonine-protein kinase GSO1"/>
    <property type="match status" value="1"/>
</dbReference>
<dbReference type="PANTHER" id="PTHR27008:SF537">
    <property type="entry name" value="OS11G0173432 PROTEIN"/>
    <property type="match status" value="1"/>
</dbReference>
<evidence type="ECO:0000256" key="19">
    <source>
        <dbReference type="ARBA" id="ARBA00023180"/>
    </source>
</evidence>
<dbReference type="SUPFAM" id="SSF56112">
    <property type="entry name" value="Protein kinase-like (PK-like)"/>
    <property type="match status" value="4"/>
</dbReference>
<keyword evidence="15 25" id="KW-0067">ATP-binding</keyword>
<dbReference type="Gene3D" id="3.80.10.10">
    <property type="entry name" value="Ribonuclease Inhibitor"/>
    <property type="match status" value="8"/>
</dbReference>
<gene>
    <name evidence="28" type="ORF">U9M48_004911</name>
</gene>
<feature type="transmembrane region" description="Helical" evidence="26">
    <location>
        <begin position="255"/>
        <end position="279"/>
    </location>
</feature>
<evidence type="ECO:0000256" key="15">
    <source>
        <dbReference type="ARBA" id="ARBA00022840"/>
    </source>
</evidence>
<keyword evidence="19" id="KW-0325">Glycoprotein</keyword>
<dbReference type="InterPro" id="IPR008271">
    <property type="entry name" value="Ser/Thr_kinase_AS"/>
</dbReference>
<dbReference type="PANTHER" id="PTHR27008">
    <property type="entry name" value="OS04G0122200 PROTEIN"/>
    <property type="match status" value="1"/>
</dbReference>
<feature type="binding site" evidence="25">
    <location>
        <position position="2235"/>
    </location>
    <ligand>
        <name>ATP</name>
        <dbReference type="ChEBI" id="CHEBI:30616"/>
    </ligand>
</feature>
<evidence type="ECO:0000256" key="12">
    <source>
        <dbReference type="ARBA" id="ARBA00022737"/>
    </source>
</evidence>
<dbReference type="FunFam" id="3.80.10.10:FF:000041">
    <property type="entry name" value="LRR receptor-like serine/threonine-protein kinase ERECTA"/>
    <property type="match status" value="1"/>
</dbReference>
<evidence type="ECO:0000256" key="13">
    <source>
        <dbReference type="ARBA" id="ARBA00022741"/>
    </source>
</evidence>